<dbReference type="Gene3D" id="1.10.1660.10">
    <property type="match status" value="1"/>
</dbReference>
<proteinExistence type="predicted"/>
<evidence type="ECO:0000313" key="5">
    <source>
        <dbReference type="Proteomes" id="UP001139493"/>
    </source>
</evidence>
<dbReference type="GO" id="GO:0003677">
    <property type="term" value="F:DNA binding"/>
    <property type="evidence" value="ECO:0007669"/>
    <property type="project" value="UniProtKB-KW"/>
</dbReference>
<feature type="region of interest" description="Disordered" evidence="2">
    <location>
        <begin position="99"/>
        <end position="130"/>
    </location>
</feature>
<dbReference type="AlphaFoldDB" id="A0A9X2G940"/>
<comment type="caution">
    <text evidence="4">The sequence shown here is derived from an EMBL/GenBank/DDBJ whole genome shotgun (WGS) entry which is preliminary data.</text>
</comment>
<accession>A0A9X2G940</accession>
<feature type="compositionally biased region" description="Acidic residues" evidence="2">
    <location>
        <begin position="121"/>
        <end position="130"/>
    </location>
</feature>
<reference evidence="4" key="1">
    <citation type="submission" date="2022-06" db="EMBL/GenBank/DDBJ databases">
        <title>Genomic Encyclopedia of Archaeal and Bacterial Type Strains, Phase II (KMG-II): from individual species to whole genera.</title>
        <authorList>
            <person name="Goeker M."/>
        </authorList>
    </citation>
    <scope>NUCLEOTIDE SEQUENCE</scope>
    <source>
        <strain evidence="4">DSM 26652</strain>
    </source>
</reference>
<feature type="compositionally biased region" description="Low complexity" evidence="2">
    <location>
        <begin position="177"/>
        <end position="191"/>
    </location>
</feature>
<evidence type="ECO:0000256" key="1">
    <source>
        <dbReference type="ARBA" id="ARBA00023125"/>
    </source>
</evidence>
<feature type="region of interest" description="Disordered" evidence="2">
    <location>
        <begin position="143"/>
        <end position="208"/>
    </location>
</feature>
<protein>
    <submittedName>
        <fullName evidence="4">DNA-binding transcriptional regulator, MerR family</fullName>
    </submittedName>
</protein>
<dbReference type="InterPro" id="IPR000551">
    <property type="entry name" value="MerR-type_HTH_dom"/>
</dbReference>
<dbReference type="PANTHER" id="PTHR30204:SF97">
    <property type="entry name" value="MERR FAMILY REGULATORY PROTEIN"/>
    <property type="match status" value="1"/>
</dbReference>
<dbReference type="GO" id="GO:0003700">
    <property type="term" value="F:DNA-binding transcription factor activity"/>
    <property type="evidence" value="ECO:0007669"/>
    <property type="project" value="InterPro"/>
</dbReference>
<evidence type="ECO:0000313" key="4">
    <source>
        <dbReference type="EMBL" id="MCP2264836.1"/>
    </source>
</evidence>
<dbReference type="SUPFAM" id="SSF46955">
    <property type="entry name" value="Putative DNA-binding domain"/>
    <property type="match status" value="1"/>
</dbReference>
<feature type="domain" description="HTH merR-type" evidence="3">
    <location>
        <begin position="19"/>
        <end position="89"/>
    </location>
</feature>
<dbReference type="RefSeq" id="WP_253835632.1">
    <property type="nucleotide sequence ID" value="NZ_JAMTCS010000006.1"/>
</dbReference>
<dbReference type="PANTHER" id="PTHR30204">
    <property type="entry name" value="REDOX-CYCLING DRUG-SENSING TRANSCRIPTIONAL ACTIVATOR SOXR"/>
    <property type="match status" value="1"/>
</dbReference>
<dbReference type="SMART" id="SM00422">
    <property type="entry name" value="HTH_MERR"/>
    <property type="match status" value="1"/>
</dbReference>
<dbReference type="PROSITE" id="PS50937">
    <property type="entry name" value="HTH_MERR_2"/>
    <property type="match status" value="1"/>
</dbReference>
<evidence type="ECO:0000259" key="3">
    <source>
        <dbReference type="PROSITE" id="PS50937"/>
    </source>
</evidence>
<keyword evidence="5" id="KW-1185">Reference proteome</keyword>
<dbReference type="Pfam" id="PF13411">
    <property type="entry name" value="MerR_1"/>
    <property type="match status" value="1"/>
</dbReference>
<organism evidence="4 5">
    <name type="scientific">Promicromonospora thailandica</name>
    <dbReference type="NCBI Taxonomy" id="765201"/>
    <lineage>
        <taxon>Bacteria</taxon>
        <taxon>Bacillati</taxon>
        <taxon>Actinomycetota</taxon>
        <taxon>Actinomycetes</taxon>
        <taxon>Micrococcales</taxon>
        <taxon>Promicromonosporaceae</taxon>
        <taxon>Promicromonospora</taxon>
    </lineage>
</organism>
<dbReference type="CDD" id="cd01104">
    <property type="entry name" value="HTH_MlrA-CarA"/>
    <property type="match status" value="1"/>
</dbReference>
<feature type="compositionally biased region" description="Low complexity" evidence="2">
    <location>
        <begin position="198"/>
        <end position="208"/>
    </location>
</feature>
<name>A0A9X2G940_9MICO</name>
<dbReference type="InterPro" id="IPR047057">
    <property type="entry name" value="MerR_fam"/>
</dbReference>
<gene>
    <name evidence="4" type="ORF">APR03_002179</name>
</gene>
<feature type="compositionally biased region" description="Low complexity" evidence="2">
    <location>
        <begin position="155"/>
        <end position="166"/>
    </location>
</feature>
<dbReference type="Proteomes" id="UP001139493">
    <property type="component" value="Unassembled WGS sequence"/>
</dbReference>
<dbReference type="InterPro" id="IPR009061">
    <property type="entry name" value="DNA-bd_dom_put_sf"/>
</dbReference>
<sequence length="424" mass="43748">MTPSRPAQNSGGSRTSSPGLAVAAVARRLGVAPATLRTWDRRYGLGPSGRTAGSHRRYTPDDVARLLVMRRLTLEGVAPVDAARAAVEAGDAELETAARTAPALPTVQVPGQGADEHPGDEGEEPEDGSDEFAEQFLGTVEAPGSDAEAADEDSGPVAAGPAAVPPAEEPRGRARLRALPGGATGGSAPAGAPGGHGPRPAAGATPTSGRVSALVDAALAYSRTACDNLLVLGPDGDPATWWTELVEPAWLRLSERTVLAGPGEMPEVVLATAALRALRHYTEEFERAMVEAGGPPANHPSRMRKIVLVFAAPDEVVPLSAHALAAALAAQGSMARIVTGPASTHRSVELVTMVRPTAVVLATTQNKPDLDVVHAVNESYPELPIFVGLRADAAATDLPFGPTVQRVRSFTGLLHEVLAVIKAR</sequence>
<evidence type="ECO:0000256" key="2">
    <source>
        <dbReference type="SAM" id="MobiDB-lite"/>
    </source>
</evidence>
<dbReference type="EMBL" id="JAMTCS010000006">
    <property type="protein sequence ID" value="MCP2264836.1"/>
    <property type="molecule type" value="Genomic_DNA"/>
</dbReference>
<keyword evidence="1 4" id="KW-0238">DNA-binding</keyword>